<dbReference type="InterPro" id="IPR017907">
    <property type="entry name" value="Znf_RING_CS"/>
</dbReference>
<feature type="compositionally biased region" description="Basic and acidic residues" evidence="4">
    <location>
        <begin position="130"/>
        <end position="145"/>
    </location>
</feature>
<evidence type="ECO:0000256" key="1">
    <source>
        <dbReference type="ARBA" id="ARBA00022723"/>
    </source>
</evidence>
<evidence type="ECO:0008006" key="7">
    <source>
        <dbReference type="Google" id="ProtNLM"/>
    </source>
</evidence>
<evidence type="ECO:0000256" key="3">
    <source>
        <dbReference type="ARBA" id="ARBA00022833"/>
    </source>
</evidence>
<dbReference type="GO" id="GO:0008270">
    <property type="term" value="F:zinc ion binding"/>
    <property type="evidence" value="ECO:0007669"/>
    <property type="project" value="UniProtKB-KW"/>
</dbReference>
<keyword evidence="1" id="KW-0479">Metal-binding</keyword>
<sequence length="469" mass="53129">MEPEGSISDSKPALKAKSFLPLAKPISNLIAKPNENAKVIPVIPIKVEKALNPIPMKNLHGNVEIPQGNTKPVLAEFKISPSDPIRTSANMTSNSIKPNYEVLEQKKKDSLSKSGVLEPKPNENPIPITKQDDLSQNEDKSKRLSNESLLFTTKSHSQVIIENPPIQKPQPQTEEFMQVLNTLIQYVNCSEQTQENIDTLTKILKNIYSVLPKDGQLSNLNKDFCKSCGNKKNKILLDCSHWVCLYCLKKQCMGYIENPSYDTFKKFACLKCKLSLCPLDIQNIYADLPELEILKNMKPDYKCNKCKNSYTWHNGYCSELSCKDLCNNCYFHELFFKGNECPIETCHISFKKSALTNKRLSKCDKCKTIGNSVFDCYRNICSNHYLCYKCLNETGQHRSCIACDSKNITLKQKKLLVSMINPLCKFCNTNKILNDFDISKKCCGIPVCSGCQHDKTCRGCNSFLRNDFS</sequence>
<dbReference type="EMBL" id="MPUH01000074">
    <property type="protein sequence ID" value="OMJ91818.1"/>
    <property type="molecule type" value="Genomic_DNA"/>
</dbReference>
<keyword evidence="2" id="KW-0863">Zinc-finger</keyword>
<name>A0A1R2CS65_9CILI</name>
<feature type="region of interest" description="Disordered" evidence="4">
    <location>
        <begin position="107"/>
        <end position="147"/>
    </location>
</feature>
<evidence type="ECO:0000313" key="5">
    <source>
        <dbReference type="EMBL" id="OMJ91818.1"/>
    </source>
</evidence>
<accession>A0A1R2CS65</accession>
<dbReference type="PROSITE" id="PS00518">
    <property type="entry name" value="ZF_RING_1"/>
    <property type="match status" value="1"/>
</dbReference>
<dbReference type="AlphaFoldDB" id="A0A1R2CS65"/>
<dbReference type="Proteomes" id="UP000187209">
    <property type="component" value="Unassembled WGS sequence"/>
</dbReference>
<keyword evidence="3" id="KW-0862">Zinc</keyword>
<reference evidence="5 6" key="1">
    <citation type="submission" date="2016-11" db="EMBL/GenBank/DDBJ databases">
        <title>The macronuclear genome of Stentor coeruleus: a giant cell with tiny introns.</title>
        <authorList>
            <person name="Slabodnick M."/>
            <person name="Ruby J.G."/>
            <person name="Reiff S.B."/>
            <person name="Swart E.C."/>
            <person name="Gosai S."/>
            <person name="Prabakaran S."/>
            <person name="Witkowska E."/>
            <person name="Larue G.E."/>
            <person name="Fisher S."/>
            <person name="Freeman R.M."/>
            <person name="Gunawardena J."/>
            <person name="Chu W."/>
            <person name="Stover N.A."/>
            <person name="Gregory B.D."/>
            <person name="Nowacki M."/>
            <person name="Derisi J."/>
            <person name="Roy S.W."/>
            <person name="Marshall W.F."/>
            <person name="Sood P."/>
        </authorList>
    </citation>
    <scope>NUCLEOTIDE SEQUENCE [LARGE SCALE GENOMIC DNA]</scope>
    <source>
        <strain evidence="5">WM001</strain>
    </source>
</reference>
<comment type="caution">
    <text evidence="5">The sequence shown here is derived from an EMBL/GenBank/DDBJ whole genome shotgun (WGS) entry which is preliminary data.</text>
</comment>
<evidence type="ECO:0000256" key="2">
    <source>
        <dbReference type="ARBA" id="ARBA00022771"/>
    </source>
</evidence>
<evidence type="ECO:0000256" key="4">
    <source>
        <dbReference type="SAM" id="MobiDB-lite"/>
    </source>
</evidence>
<keyword evidence="6" id="KW-1185">Reference proteome</keyword>
<gene>
    <name evidence="5" type="ORF">SteCoe_5607</name>
</gene>
<protein>
    <recommendedName>
        <fullName evidence="7">RING-type domain-containing protein</fullName>
    </recommendedName>
</protein>
<evidence type="ECO:0000313" key="6">
    <source>
        <dbReference type="Proteomes" id="UP000187209"/>
    </source>
</evidence>
<proteinExistence type="predicted"/>
<organism evidence="5 6">
    <name type="scientific">Stentor coeruleus</name>
    <dbReference type="NCBI Taxonomy" id="5963"/>
    <lineage>
        <taxon>Eukaryota</taxon>
        <taxon>Sar</taxon>
        <taxon>Alveolata</taxon>
        <taxon>Ciliophora</taxon>
        <taxon>Postciliodesmatophora</taxon>
        <taxon>Heterotrichea</taxon>
        <taxon>Heterotrichida</taxon>
        <taxon>Stentoridae</taxon>
        <taxon>Stentor</taxon>
    </lineage>
</organism>